<keyword evidence="3" id="KW-1185">Reference proteome</keyword>
<dbReference type="VEuPathDB" id="FungiDB:LEMA_P122070.1"/>
<feature type="signal peptide" evidence="1">
    <location>
        <begin position="1"/>
        <end position="19"/>
    </location>
</feature>
<gene>
    <name evidence="2" type="ORF">LEMA_P122070.1</name>
</gene>
<reference evidence="3" key="1">
    <citation type="journal article" date="2011" name="Nat. Commun.">
        <title>Effector diversification within compartments of the Leptosphaeria maculans genome affected by Repeat-Induced Point mutations.</title>
        <authorList>
            <person name="Rouxel T."/>
            <person name="Grandaubert J."/>
            <person name="Hane J.K."/>
            <person name="Hoede C."/>
            <person name="van de Wouw A.P."/>
            <person name="Couloux A."/>
            <person name="Dominguez V."/>
            <person name="Anthouard V."/>
            <person name="Bally P."/>
            <person name="Bourras S."/>
            <person name="Cozijnsen A.J."/>
            <person name="Ciuffetti L.M."/>
            <person name="Degrave A."/>
            <person name="Dilmaghani A."/>
            <person name="Duret L."/>
            <person name="Fudal I."/>
            <person name="Goodwin S.B."/>
            <person name="Gout L."/>
            <person name="Glaser N."/>
            <person name="Linglin J."/>
            <person name="Kema G.H.J."/>
            <person name="Lapalu N."/>
            <person name="Lawrence C.B."/>
            <person name="May K."/>
            <person name="Meyer M."/>
            <person name="Ollivier B."/>
            <person name="Poulain J."/>
            <person name="Schoch C.L."/>
            <person name="Simon A."/>
            <person name="Spatafora J.W."/>
            <person name="Stachowiak A."/>
            <person name="Turgeon B.G."/>
            <person name="Tyler B.M."/>
            <person name="Vincent D."/>
            <person name="Weissenbach J."/>
            <person name="Amselem J."/>
            <person name="Quesneville H."/>
            <person name="Oliver R.P."/>
            <person name="Wincker P."/>
            <person name="Balesdent M.-H."/>
            <person name="Howlett B.J."/>
        </authorList>
    </citation>
    <scope>NUCLEOTIDE SEQUENCE [LARGE SCALE GENOMIC DNA]</scope>
    <source>
        <strain evidence="3">JN3 / isolate v23.1.3 / race Av1-4-5-6-7-8</strain>
    </source>
</reference>
<sequence>MKLVWSMILAAVAVATANAIPGPAGTRGMARTFCDYKRRDKVGQRNCPDDRCGDTTMCLTACGRAGSNDSVKDFVLATDWDGALQASCSCRCYFVG</sequence>
<name>E4ZSR3_LEPMJ</name>
<evidence type="ECO:0000256" key="1">
    <source>
        <dbReference type="SAM" id="SignalP"/>
    </source>
</evidence>
<evidence type="ECO:0000313" key="3">
    <source>
        <dbReference type="Proteomes" id="UP000002668"/>
    </source>
</evidence>
<protein>
    <submittedName>
        <fullName evidence="2">Predicted protein</fullName>
    </submittedName>
</protein>
<dbReference type="Proteomes" id="UP000002668">
    <property type="component" value="Genome"/>
</dbReference>
<organism evidence="3">
    <name type="scientific">Leptosphaeria maculans (strain JN3 / isolate v23.1.3 / race Av1-4-5-6-7-8)</name>
    <name type="common">Blackleg fungus</name>
    <name type="synonym">Phoma lingam</name>
    <dbReference type="NCBI Taxonomy" id="985895"/>
    <lineage>
        <taxon>Eukaryota</taxon>
        <taxon>Fungi</taxon>
        <taxon>Dikarya</taxon>
        <taxon>Ascomycota</taxon>
        <taxon>Pezizomycotina</taxon>
        <taxon>Dothideomycetes</taxon>
        <taxon>Pleosporomycetidae</taxon>
        <taxon>Pleosporales</taxon>
        <taxon>Pleosporineae</taxon>
        <taxon>Leptosphaeriaceae</taxon>
        <taxon>Plenodomus</taxon>
        <taxon>Plenodomus lingam/Leptosphaeria maculans species complex</taxon>
    </lineage>
</organism>
<proteinExistence type="predicted"/>
<dbReference type="EMBL" id="FP929122">
    <property type="protein sequence ID" value="CBX94443.1"/>
    <property type="molecule type" value="Genomic_DNA"/>
</dbReference>
<feature type="chain" id="PRO_5003194481" evidence="1">
    <location>
        <begin position="20"/>
        <end position="96"/>
    </location>
</feature>
<keyword evidence="1" id="KW-0732">Signal</keyword>
<accession>E4ZSR3</accession>
<dbReference type="HOGENOM" id="CLU_2360103_0_0_1"/>
<dbReference type="AlphaFoldDB" id="E4ZSR3"/>
<evidence type="ECO:0000313" key="2">
    <source>
        <dbReference type="EMBL" id="CBX94443.1"/>
    </source>
</evidence>
<dbReference type="InParanoid" id="E4ZSR3"/>